<dbReference type="PANTHER" id="PTHR43820">
    <property type="entry name" value="HIGH-AFFINITY BRANCHED-CHAIN AMINO ACID TRANSPORT ATP-BINDING PROTEIN LIVF"/>
    <property type="match status" value="1"/>
</dbReference>
<dbReference type="RefSeq" id="WP_149426309.1">
    <property type="nucleotide sequence ID" value="NZ_CP022579.1"/>
</dbReference>
<dbReference type="InterPro" id="IPR003593">
    <property type="entry name" value="AAA+_ATPase"/>
</dbReference>
<evidence type="ECO:0000256" key="6">
    <source>
        <dbReference type="ARBA" id="ARBA00022970"/>
    </source>
</evidence>
<dbReference type="CDD" id="cd12108">
    <property type="entry name" value="Hr-like"/>
    <property type="match status" value="1"/>
</dbReference>
<dbReference type="Proteomes" id="UP000323671">
    <property type="component" value="Chromosome"/>
</dbReference>
<keyword evidence="4" id="KW-0547">Nucleotide-binding</keyword>
<dbReference type="Gene3D" id="1.20.120.520">
    <property type="entry name" value="nmb1532 protein domain like"/>
    <property type="match status" value="1"/>
</dbReference>
<dbReference type="InterPro" id="IPR052156">
    <property type="entry name" value="BCAA_Transport_ATP-bd_LivF"/>
</dbReference>
<dbReference type="Pfam" id="PF01814">
    <property type="entry name" value="Hemerythrin"/>
    <property type="match status" value="1"/>
</dbReference>
<dbReference type="Pfam" id="PF00005">
    <property type="entry name" value="ABC_tran"/>
    <property type="match status" value="1"/>
</dbReference>
<evidence type="ECO:0000256" key="2">
    <source>
        <dbReference type="ARBA" id="ARBA00022448"/>
    </source>
</evidence>
<dbReference type="InterPro" id="IPR027417">
    <property type="entry name" value="P-loop_NTPase"/>
</dbReference>
<keyword evidence="5 8" id="KW-0067">ATP-binding</keyword>
<dbReference type="CDD" id="cd03224">
    <property type="entry name" value="ABC_TM1139_LivF_branched"/>
    <property type="match status" value="1"/>
</dbReference>
<keyword evidence="6" id="KW-0029">Amino-acid transport</keyword>
<protein>
    <submittedName>
        <fullName evidence="8">Branched-chain amino acid ABC transporter ATP-binding protein</fullName>
    </submittedName>
</protein>
<dbReference type="InterPro" id="IPR012312">
    <property type="entry name" value="Hemerythrin-like"/>
</dbReference>
<dbReference type="SUPFAM" id="SSF52540">
    <property type="entry name" value="P-loop containing nucleoside triphosphate hydrolases"/>
    <property type="match status" value="1"/>
</dbReference>
<sequence>MEALRIISEEHRNLWRIAITVDQLADELDDGAAAKEVDAAFFGSVFDYLEHFIDRAHHPKEDDFLFRRLRQRSDEAGPLLDQLEAEHRQGPGNLATLRAALAATASGELGNKAFATTLRAYTAGLKSHIRTEEKEILPLARQVLTGDDWHDIDRAFLDNSDPLFGEKVQGEFRELYHRVVSLAPESVGLGGHEAGVLSAGEGATQGDVLMAVQGVQSAYGRIQALKGIDLEIRRGELVALVGANGAGKTTLLRAISGVQPLTAGRIRFDGEDITGLRADLRVRRGISQVPEGRQVFGPLSIEDNLRLGAYTQPPANLAEDMERVYSMFPILKEKRHLPAGTLSGGQQQMLAIGRALMARPKLLLLDEPSMGLAPLLVEEVFNVVKTLKSQGMTIFLVEQNAFAALAIADRAYVLETGNTTLSGSGQELLNNEQVRAAYLGM</sequence>
<dbReference type="PANTHER" id="PTHR43820:SF4">
    <property type="entry name" value="HIGH-AFFINITY BRANCHED-CHAIN AMINO ACID TRANSPORT ATP-BINDING PROTEIN LIVF"/>
    <property type="match status" value="1"/>
</dbReference>
<dbReference type="GO" id="GO:0016887">
    <property type="term" value="F:ATP hydrolysis activity"/>
    <property type="evidence" value="ECO:0007669"/>
    <property type="project" value="InterPro"/>
</dbReference>
<dbReference type="SMART" id="SM00382">
    <property type="entry name" value="AAA"/>
    <property type="match status" value="1"/>
</dbReference>
<keyword evidence="9" id="KW-1185">Reference proteome</keyword>
<dbReference type="KEGG" id="otr:OTERR_30120"/>
<gene>
    <name evidence="8" type="primary">livF</name>
    <name evidence="8" type="ORF">OTERR_30120</name>
</gene>
<proteinExistence type="inferred from homology"/>
<keyword evidence="3" id="KW-1003">Cell membrane</keyword>
<dbReference type="AlphaFoldDB" id="A0A5C1EDV3"/>
<dbReference type="EMBL" id="CP022579">
    <property type="protein sequence ID" value="QEL66488.1"/>
    <property type="molecule type" value="Genomic_DNA"/>
</dbReference>
<evidence type="ECO:0000313" key="9">
    <source>
        <dbReference type="Proteomes" id="UP000323671"/>
    </source>
</evidence>
<dbReference type="InterPro" id="IPR017871">
    <property type="entry name" value="ABC_transporter-like_CS"/>
</dbReference>
<dbReference type="InterPro" id="IPR003439">
    <property type="entry name" value="ABC_transporter-like_ATP-bd"/>
</dbReference>
<accession>A0A5C1EDV3</accession>
<dbReference type="GO" id="GO:0015658">
    <property type="term" value="F:branched-chain amino acid transmembrane transporter activity"/>
    <property type="evidence" value="ECO:0007669"/>
    <property type="project" value="TreeGrafter"/>
</dbReference>
<keyword evidence="2" id="KW-0813">Transport</keyword>
<organism evidence="8 9">
    <name type="scientific">Oryzomicrobium terrae</name>
    <dbReference type="NCBI Taxonomy" id="1735038"/>
    <lineage>
        <taxon>Bacteria</taxon>
        <taxon>Pseudomonadati</taxon>
        <taxon>Pseudomonadota</taxon>
        <taxon>Betaproteobacteria</taxon>
        <taxon>Rhodocyclales</taxon>
        <taxon>Rhodocyclaceae</taxon>
        <taxon>Oryzomicrobium</taxon>
    </lineage>
</organism>
<evidence type="ECO:0000259" key="7">
    <source>
        <dbReference type="PROSITE" id="PS50893"/>
    </source>
</evidence>
<evidence type="ECO:0000256" key="1">
    <source>
        <dbReference type="ARBA" id="ARBA00005417"/>
    </source>
</evidence>
<comment type="similarity">
    <text evidence="1">Belongs to the ABC transporter superfamily.</text>
</comment>
<reference evidence="8 9" key="1">
    <citation type="submission" date="2017-07" db="EMBL/GenBank/DDBJ databases">
        <title>Complete genome sequence of Oryzomicrobium terrae TPP412.</title>
        <authorList>
            <person name="Chiu L.-W."/>
            <person name="Lo K.-J."/>
            <person name="Tsai Y.-M."/>
            <person name="Lin S.-S."/>
            <person name="Kuo C.-H."/>
            <person name="Liu C.-T."/>
        </authorList>
    </citation>
    <scope>NUCLEOTIDE SEQUENCE [LARGE SCALE GENOMIC DNA]</scope>
    <source>
        <strain evidence="8 9">TPP412</strain>
    </source>
</reference>
<evidence type="ECO:0000313" key="8">
    <source>
        <dbReference type="EMBL" id="QEL66488.1"/>
    </source>
</evidence>
<name>A0A5C1EDV3_9RHOO</name>
<feature type="domain" description="ABC transporter" evidence="7">
    <location>
        <begin position="210"/>
        <end position="441"/>
    </location>
</feature>
<dbReference type="GO" id="GO:0015807">
    <property type="term" value="P:L-amino acid transport"/>
    <property type="evidence" value="ECO:0007669"/>
    <property type="project" value="TreeGrafter"/>
</dbReference>
<dbReference type="PROSITE" id="PS00211">
    <property type="entry name" value="ABC_TRANSPORTER_1"/>
    <property type="match status" value="1"/>
</dbReference>
<dbReference type="Gene3D" id="3.40.50.300">
    <property type="entry name" value="P-loop containing nucleotide triphosphate hydrolases"/>
    <property type="match status" value="1"/>
</dbReference>
<evidence type="ECO:0000256" key="5">
    <source>
        <dbReference type="ARBA" id="ARBA00022840"/>
    </source>
</evidence>
<evidence type="ECO:0000256" key="3">
    <source>
        <dbReference type="ARBA" id="ARBA00022475"/>
    </source>
</evidence>
<evidence type="ECO:0000256" key="4">
    <source>
        <dbReference type="ARBA" id="ARBA00022741"/>
    </source>
</evidence>
<keyword evidence="3" id="KW-0472">Membrane</keyword>
<dbReference type="GO" id="GO:0005524">
    <property type="term" value="F:ATP binding"/>
    <property type="evidence" value="ECO:0007669"/>
    <property type="project" value="UniProtKB-KW"/>
</dbReference>
<dbReference type="PROSITE" id="PS50893">
    <property type="entry name" value="ABC_TRANSPORTER_2"/>
    <property type="match status" value="1"/>
</dbReference>